<evidence type="ECO:0000313" key="6">
    <source>
        <dbReference type="EMBL" id="NEY72990.1"/>
    </source>
</evidence>
<dbReference type="InterPro" id="IPR000866">
    <property type="entry name" value="AhpC/TSA"/>
</dbReference>
<keyword evidence="2" id="KW-0560">Oxidoreductase</keyword>
<dbReference type="SUPFAM" id="SSF52833">
    <property type="entry name" value="Thioredoxin-like"/>
    <property type="match status" value="1"/>
</dbReference>
<dbReference type="Proteomes" id="UP000481043">
    <property type="component" value="Unassembled WGS sequence"/>
</dbReference>
<dbReference type="GO" id="GO:0033554">
    <property type="term" value="P:cellular response to stress"/>
    <property type="evidence" value="ECO:0007669"/>
    <property type="project" value="TreeGrafter"/>
</dbReference>
<dbReference type="GO" id="GO:0042744">
    <property type="term" value="P:hydrogen peroxide catabolic process"/>
    <property type="evidence" value="ECO:0007669"/>
    <property type="project" value="TreeGrafter"/>
</dbReference>
<evidence type="ECO:0000256" key="3">
    <source>
        <dbReference type="ARBA" id="ARBA00023157"/>
    </source>
</evidence>
<dbReference type="Gene3D" id="3.40.30.10">
    <property type="entry name" value="Glutaredoxin"/>
    <property type="match status" value="1"/>
</dbReference>
<dbReference type="InterPro" id="IPR036249">
    <property type="entry name" value="Thioredoxin-like_sf"/>
</dbReference>
<dbReference type="AlphaFoldDB" id="A0A6M0QBT7"/>
<dbReference type="Pfam" id="PF00578">
    <property type="entry name" value="AhpC-TSA"/>
    <property type="match status" value="1"/>
</dbReference>
<name>A0A6M0QBT7_9BACI</name>
<dbReference type="EMBL" id="JAAIWM010000005">
    <property type="protein sequence ID" value="NEY72990.1"/>
    <property type="molecule type" value="Genomic_DNA"/>
</dbReference>
<keyword evidence="3" id="KW-1015">Disulfide bond</keyword>
<dbReference type="PANTHER" id="PTHR10681">
    <property type="entry name" value="THIOREDOXIN PEROXIDASE"/>
    <property type="match status" value="1"/>
</dbReference>
<dbReference type="InterPro" id="IPR013766">
    <property type="entry name" value="Thioredoxin_domain"/>
</dbReference>
<keyword evidence="7" id="KW-1185">Reference proteome</keyword>
<evidence type="ECO:0000313" key="7">
    <source>
        <dbReference type="Proteomes" id="UP000481043"/>
    </source>
</evidence>
<evidence type="ECO:0000256" key="2">
    <source>
        <dbReference type="ARBA" id="ARBA00023002"/>
    </source>
</evidence>
<comment type="similarity">
    <text evidence="1">Belongs to the peroxiredoxin family. AhpC/Prx1 subfamily.</text>
</comment>
<comment type="function">
    <text evidence="4">Thiol-specific peroxidase that catalyzes the reduction of hydrogen peroxide and organic hydroperoxides to water and alcohols, respectively. Plays a role in cell protection against oxidative stress by detoxifying peroxides.</text>
</comment>
<evidence type="ECO:0000256" key="4">
    <source>
        <dbReference type="ARBA" id="ARBA00037420"/>
    </source>
</evidence>
<accession>A0A6M0QBT7</accession>
<evidence type="ECO:0000259" key="5">
    <source>
        <dbReference type="PROSITE" id="PS51352"/>
    </source>
</evidence>
<proteinExistence type="inferred from homology"/>
<dbReference type="GO" id="GO:0006979">
    <property type="term" value="P:response to oxidative stress"/>
    <property type="evidence" value="ECO:0007669"/>
    <property type="project" value="TreeGrafter"/>
</dbReference>
<dbReference type="GO" id="GO:0008379">
    <property type="term" value="F:thioredoxin peroxidase activity"/>
    <property type="evidence" value="ECO:0007669"/>
    <property type="project" value="TreeGrafter"/>
</dbReference>
<protein>
    <submittedName>
        <fullName evidence="6">Redoxin domain-containing protein</fullName>
    </submittedName>
</protein>
<feature type="domain" description="Thioredoxin" evidence="5">
    <location>
        <begin position="1"/>
        <end position="105"/>
    </location>
</feature>
<dbReference type="GO" id="GO:0045454">
    <property type="term" value="P:cell redox homeostasis"/>
    <property type="evidence" value="ECO:0007669"/>
    <property type="project" value="TreeGrafter"/>
</dbReference>
<gene>
    <name evidence="6" type="ORF">G4D63_14720</name>
</gene>
<organism evidence="6 7">
    <name type="scientific">Bacillus mesophilus</name>
    <dbReference type="NCBI Taxonomy" id="1808955"/>
    <lineage>
        <taxon>Bacteria</taxon>
        <taxon>Bacillati</taxon>
        <taxon>Bacillota</taxon>
        <taxon>Bacilli</taxon>
        <taxon>Bacillales</taxon>
        <taxon>Bacillaceae</taxon>
        <taxon>Bacillus</taxon>
    </lineage>
</organism>
<dbReference type="PROSITE" id="PS51352">
    <property type="entry name" value="THIOREDOXIN_2"/>
    <property type="match status" value="1"/>
</dbReference>
<sequence length="106" mass="11995">MPSYEDDLEDFEGLNTQVLGISVDSVPSHEAWQKSLGEISYPLLSDFHPQGAVTDAYGVRHEKGMSERALFIIDKEGIIRFIDVHPIDKLPENEEILTELAKLENR</sequence>
<evidence type="ECO:0000256" key="1">
    <source>
        <dbReference type="ARBA" id="ARBA00009796"/>
    </source>
</evidence>
<comment type="caution">
    <text evidence="6">The sequence shown here is derived from an EMBL/GenBank/DDBJ whole genome shotgun (WGS) entry which is preliminary data.</text>
</comment>
<dbReference type="InterPro" id="IPR050217">
    <property type="entry name" value="Peroxiredoxin"/>
</dbReference>
<reference evidence="6 7" key="1">
    <citation type="submission" date="2020-02" db="EMBL/GenBank/DDBJ databases">
        <title>Bacillus aquiflavi sp. nov., isolated from yellow water of strong flavor Chinese baijiu in Yibin region of China.</title>
        <authorList>
            <person name="Xie J."/>
        </authorList>
    </citation>
    <scope>NUCLEOTIDE SEQUENCE [LARGE SCALE GENOMIC DNA]</scope>
    <source>
        <strain evidence="6 7">SA4</strain>
    </source>
</reference>
<dbReference type="PANTHER" id="PTHR10681:SF128">
    <property type="entry name" value="THIOREDOXIN-DEPENDENT PEROXIDE REDUCTASE, MITOCHONDRIAL"/>
    <property type="match status" value="1"/>
</dbReference>
<dbReference type="GO" id="GO:0005829">
    <property type="term" value="C:cytosol"/>
    <property type="evidence" value="ECO:0007669"/>
    <property type="project" value="TreeGrafter"/>
</dbReference>